<dbReference type="PROSITE" id="PS00545">
    <property type="entry name" value="ALDOSE_1_EPIMERASE"/>
    <property type="match status" value="1"/>
</dbReference>
<dbReference type="Proteomes" id="UP000029223">
    <property type="component" value="Unassembled WGS sequence"/>
</dbReference>
<evidence type="ECO:0000313" key="10">
    <source>
        <dbReference type="Proteomes" id="UP000029223"/>
    </source>
</evidence>
<dbReference type="CDD" id="cd09019">
    <property type="entry name" value="galactose_mutarotase_like"/>
    <property type="match status" value="1"/>
</dbReference>
<evidence type="ECO:0000256" key="4">
    <source>
        <dbReference type="ARBA" id="ARBA00013185"/>
    </source>
</evidence>
<dbReference type="InterPro" id="IPR018052">
    <property type="entry name" value="Ald1_epimerase_CS"/>
</dbReference>
<dbReference type="InterPro" id="IPR014718">
    <property type="entry name" value="GH-type_carb-bd"/>
</dbReference>
<dbReference type="InterPro" id="IPR013458">
    <property type="entry name" value="Ald_epimerase_bac"/>
</dbReference>
<name>A0ABQ0JQ92_9VIBR</name>
<evidence type="ECO:0000256" key="3">
    <source>
        <dbReference type="ARBA" id="ARBA00006206"/>
    </source>
</evidence>
<gene>
    <name evidence="9" type="ORF">JCM19239_1310</name>
</gene>
<keyword evidence="6 8" id="KW-0413">Isomerase</keyword>
<reference evidence="10" key="2">
    <citation type="submission" date="2014-09" db="EMBL/GenBank/DDBJ databases">
        <authorList>
            <consortium name="NBRP consortium"/>
            <person name="Sawabe T."/>
            <person name="Meirelles P."/>
            <person name="Nakanishi M."/>
            <person name="Sayaka M."/>
            <person name="Hattori M."/>
            <person name="Ohkuma M."/>
        </authorList>
    </citation>
    <scope>NUCLEOTIDE SEQUENCE [LARGE SCALE GENOMIC DNA]</scope>
    <source>
        <strain evidence="10">JCM 19239</strain>
    </source>
</reference>
<evidence type="ECO:0000256" key="8">
    <source>
        <dbReference type="PIRNR" id="PIRNR005096"/>
    </source>
</evidence>
<dbReference type="PIRSF" id="PIRSF005096">
    <property type="entry name" value="GALM"/>
    <property type="match status" value="1"/>
</dbReference>
<dbReference type="PANTHER" id="PTHR10091:SF0">
    <property type="entry name" value="GALACTOSE MUTAROTASE"/>
    <property type="match status" value="1"/>
</dbReference>
<dbReference type="NCBIfam" id="TIGR02636">
    <property type="entry name" value="galM_Leloir"/>
    <property type="match status" value="1"/>
</dbReference>
<dbReference type="InterPro" id="IPR047215">
    <property type="entry name" value="Galactose_mutarotase-like"/>
</dbReference>
<evidence type="ECO:0000256" key="7">
    <source>
        <dbReference type="ARBA" id="ARBA00023277"/>
    </source>
</evidence>
<dbReference type="SUPFAM" id="SSF74650">
    <property type="entry name" value="Galactose mutarotase-like"/>
    <property type="match status" value="1"/>
</dbReference>
<comment type="catalytic activity">
    <reaction evidence="1 8">
        <text>alpha-D-glucose = beta-D-glucose</text>
        <dbReference type="Rhea" id="RHEA:10264"/>
        <dbReference type="ChEBI" id="CHEBI:15903"/>
        <dbReference type="ChEBI" id="CHEBI:17925"/>
        <dbReference type="EC" id="5.1.3.3"/>
    </reaction>
</comment>
<evidence type="ECO:0000256" key="6">
    <source>
        <dbReference type="ARBA" id="ARBA00023235"/>
    </source>
</evidence>
<dbReference type="GO" id="GO:0004034">
    <property type="term" value="F:aldose 1-epimerase activity"/>
    <property type="evidence" value="ECO:0007669"/>
    <property type="project" value="UniProtKB-EC"/>
</dbReference>
<dbReference type="PANTHER" id="PTHR10091">
    <property type="entry name" value="ALDOSE-1-EPIMERASE"/>
    <property type="match status" value="1"/>
</dbReference>
<evidence type="ECO:0000313" key="9">
    <source>
        <dbReference type="EMBL" id="GAL30940.1"/>
    </source>
</evidence>
<evidence type="ECO:0000256" key="2">
    <source>
        <dbReference type="ARBA" id="ARBA00005028"/>
    </source>
</evidence>
<accession>A0ABQ0JQ92</accession>
<reference evidence="10" key="1">
    <citation type="submission" date="2014-09" db="EMBL/GenBank/DDBJ databases">
        <title>Vibrio variabilis JCM 19239. (C206) whole genome shotgun sequence.</title>
        <authorList>
            <person name="Sawabe T."/>
            <person name="Meirelles P."/>
            <person name="Nakanishi M."/>
            <person name="Sayaka M."/>
            <person name="Hattori M."/>
            <person name="Ohkuma M."/>
        </authorList>
    </citation>
    <scope>NUCLEOTIDE SEQUENCE [LARGE SCALE GENOMIC DNA]</scope>
    <source>
        <strain evidence="10">JCM 19239</strain>
    </source>
</reference>
<dbReference type="InterPro" id="IPR008183">
    <property type="entry name" value="Aldose_1/G6P_1-epimerase"/>
</dbReference>
<comment type="caution">
    <text evidence="9">The sequence shown here is derived from an EMBL/GenBank/DDBJ whole genome shotgun (WGS) entry which is preliminary data.</text>
</comment>
<sequence>MSLSLKHEIEQLVATDGQPYQALVLTNANGMSITLVDVGATWTSCIVPVAAEPSGSREVLLGCLDFSKQPSFMGTTVGRYANRIYQGRFSIGDESYQITTNQSGNALHGGIVGFDKRRWSLVEHSTQFAMYSLVSKDGDQGFPGELNVTVRYELTDDNSVEISYTAETDKPTVVNMTNHAYFNLLGADSGQVCLSHELSVNADQYLPTDSYGIPFGDLAQVAGTSFDFNQRKRINADWLSDEQQQNAKGYDHSFLLNTSCLEGGVAAEVVAPDGSLSMSVYTDKPAMQFYTGNFLAGTPNRIQGAYLDYSGFALETQFLPDSPNHPEWPQPSCILQPDQVYTLQRAIALMFRGICRANSTTQWRTLVIES</sequence>
<evidence type="ECO:0000256" key="5">
    <source>
        <dbReference type="ARBA" id="ARBA00014165"/>
    </source>
</evidence>
<dbReference type="InterPro" id="IPR015443">
    <property type="entry name" value="Aldose_1-epimerase"/>
</dbReference>
<organism evidence="9 10">
    <name type="scientific">Vibrio variabilis</name>
    <dbReference type="NCBI Taxonomy" id="990271"/>
    <lineage>
        <taxon>Bacteria</taxon>
        <taxon>Pseudomonadati</taxon>
        <taxon>Pseudomonadota</taxon>
        <taxon>Gammaproteobacteria</taxon>
        <taxon>Vibrionales</taxon>
        <taxon>Vibrionaceae</taxon>
        <taxon>Vibrio</taxon>
    </lineage>
</organism>
<comment type="pathway">
    <text evidence="2 8">Carbohydrate metabolism; hexose metabolism.</text>
</comment>
<keyword evidence="7 8" id="KW-0119">Carbohydrate metabolism</keyword>
<dbReference type="NCBIfam" id="NF008277">
    <property type="entry name" value="PRK11055.1"/>
    <property type="match status" value="1"/>
</dbReference>
<evidence type="ECO:0000256" key="1">
    <source>
        <dbReference type="ARBA" id="ARBA00001614"/>
    </source>
</evidence>
<dbReference type="Gene3D" id="2.70.98.10">
    <property type="match status" value="1"/>
</dbReference>
<comment type="similarity">
    <text evidence="3 8">Belongs to the aldose epimerase family.</text>
</comment>
<dbReference type="Pfam" id="PF01263">
    <property type="entry name" value="Aldose_epim"/>
    <property type="match status" value="1"/>
</dbReference>
<proteinExistence type="inferred from homology"/>
<dbReference type="EMBL" id="BBMS01000120">
    <property type="protein sequence ID" value="GAL30940.1"/>
    <property type="molecule type" value="Genomic_DNA"/>
</dbReference>
<dbReference type="InterPro" id="IPR011013">
    <property type="entry name" value="Gal_mutarotase_sf_dom"/>
</dbReference>
<dbReference type="EC" id="5.1.3.3" evidence="4 8"/>
<protein>
    <recommendedName>
        <fullName evidence="5 8">Aldose 1-epimerase</fullName>
        <ecNumber evidence="4 8">5.1.3.3</ecNumber>
    </recommendedName>
</protein>
<keyword evidence="10" id="KW-1185">Reference proteome</keyword>